<dbReference type="Pfam" id="PF01810">
    <property type="entry name" value="LysE"/>
    <property type="match status" value="1"/>
</dbReference>
<sequence length="210" mass="23230">MENFYLFILMCIFLIILPGPDTAIATKNTLTVGRNGGLKTALGTCCALLIHTSAAVLGLSAIIVKSALLFSVFKYVGAVYLIYLGVKTLWSLKKREEAASVEMNTDKQFENTSCFKQGFLTNILNPKVAVFFLTFLPQFVDPGSNTFIPFLIMGITYTVLTSIWFLLYVYLINQISAFMKRPKAQNMIEGITGTILIGFGIKLALEKSHT</sequence>
<evidence type="ECO:0000256" key="1">
    <source>
        <dbReference type="ARBA" id="ARBA00004651"/>
    </source>
</evidence>
<dbReference type="STRING" id="255247.ABE41_006795"/>
<evidence type="ECO:0000256" key="6">
    <source>
        <dbReference type="SAM" id="Phobius"/>
    </source>
</evidence>
<keyword evidence="8" id="KW-1185">Reference proteome</keyword>
<feature type="transmembrane region" description="Helical" evidence="6">
    <location>
        <begin position="67"/>
        <end position="86"/>
    </location>
</feature>
<gene>
    <name evidence="7" type="ORF">ABE41_006795</name>
</gene>
<evidence type="ECO:0000313" key="8">
    <source>
        <dbReference type="Proteomes" id="UP000077412"/>
    </source>
</evidence>
<dbReference type="InterPro" id="IPR001123">
    <property type="entry name" value="LeuE-type"/>
</dbReference>
<name>A0A1B1Z2U7_9BACL</name>
<evidence type="ECO:0000256" key="4">
    <source>
        <dbReference type="ARBA" id="ARBA00022989"/>
    </source>
</evidence>
<keyword evidence="3 6" id="KW-0812">Transmembrane</keyword>
<dbReference type="RefSeq" id="WP_066287926.1">
    <property type="nucleotide sequence ID" value="NZ_CP016761.1"/>
</dbReference>
<dbReference type="GO" id="GO:0005886">
    <property type="term" value="C:plasma membrane"/>
    <property type="evidence" value="ECO:0007669"/>
    <property type="project" value="UniProtKB-SubCell"/>
</dbReference>
<evidence type="ECO:0000256" key="2">
    <source>
        <dbReference type="ARBA" id="ARBA00022475"/>
    </source>
</evidence>
<dbReference type="PANTHER" id="PTHR30086">
    <property type="entry name" value="ARGININE EXPORTER PROTEIN ARGO"/>
    <property type="match status" value="1"/>
</dbReference>
<evidence type="ECO:0000256" key="3">
    <source>
        <dbReference type="ARBA" id="ARBA00022692"/>
    </source>
</evidence>
<dbReference type="PANTHER" id="PTHR30086:SF20">
    <property type="entry name" value="ARGININE EXPORTER PROTEIN ARGO-RELATED"/>
    <property type="match status" value="1"/>
</dbReference>
<dbReference type="OrthoDB" id="9784202at2"/>
<evidence type="ECO:0000256" key="5">
    <source>
        <dbReference type="ARBA" id="ARBA00023136"/>
    </source>
</evidence>
<keyword evidence="2" id="KW-1003">Cell membrane</keyword>
<reference evidence="7 8" key="1">
    <citation type="submission" date="2016-08" db="EMBL/GenBank/DDBJ databases">
        <title>Complete genome sequence of Fictibacillus arsenicus G25-54, a strain with toxicity to nematodes and a potential arsenic-resistance activity.</title>
        <authorList>
            <person name="Zheng Z."/>
        </authorList>
    </citation>
    <scope>NUCLEOTIDE SEQUENCE [LARGE SCALE GENOMIC DNA]</scope>
    <source>
        <strain evidence="7 8">G25-54</strain>
    </source>
</reference>
<keyword evidence="5 6" id="KW-0472">Membrane</keyword>
<dbReference type="AlphaFoldDB" id="A0A1B1Z2U7"/>
<organism evidence="7 8">
    <name type="scientific">Fictibacillus arsenicus</name>
    <dbReference type="NCBI Taxonomy" id="255247"/>
    <lineage>
        <taxon>Bacteria</taxon>
        <taxon>Bacillati</taxon>
        <taxon>Bacillota</taxon>
        <taxon>Bacilli</taxon>
        <taxon>Bacillales</taxon>
        <taxon>Fictibacillaceae</taxon>
        <taxon>Fictibacillus</taxon>
    </lineage>
</organism>
<dbReference type="GO" id="GO:0015171">
    <property type="term" value="F:amino acid transmembrane transporter activity"/>
    <property type="evidence" value="ECO:0007669"/>
    <property type="project" value="TreeGrafter"/>
</dbReference>
<evidence type="ECO:0000313" key="7">
    <source>
        <dbReference type="EMBL" id="ANX11711.1"/>
    </source>
</evidence>
<comment type="subcellular location">
    <subcellularLocation>
        <location evidence="1">Cell membrane</location>
        <topology evidence="1">Multi-pass membrane protein</topology>
    </subcellularLocation>
</comment>
<dbReference type="EMBL" id="CP016761">
    <property type="protein sequence ID" value="ANX11711.1"/>
    <property type="molecule type" value="Genomic_DNA"/>
</dbReference>
<keyword evidence="4 6" id="KW-1133">Transmembrane helix</keyword>
<protein>
    <submittedName>
        <fullName evidence="7">Lysine transporter LysE</fullName>
    </submittedName>
</protein>
<proteinExistence type="predicted"/>
<dbReference type="PIRSF" id="PIRSF006324">
    <property type="entry name" value="LeuE"/>
    <property type="match status" value="1"/>
</dbReference>
<dbReference type="KEGG" id="far:ABE41_006795"/>
<feature type="transmembrane region" description="Helical" evidence="6">
    <location>
        <begin position="147"/>
        <end position="172"/>
    </location>
</feature>
<accession>A0A1B1Z2U7</accession>
<feature type="transmembrane region" description="Helical" evidence="6">
    <location>
        <begin position="41"/>
        <end position="60"/>
    </location>
</feature>
<dbReference type="Proteomes" id="UP000077412">
    <property type="component" value="Chromosome"/>
</dbReference>